<evidence type="ECO:0008006" key="3">
    <source>
        <dbReference type="Google" id="ProtNLM"/>
    </source>
</evidence>
<name>A0ABV8SCE2_9BACL</name>
<evidence type="ECO:0000313" key="2">
    <source>
        <dbReference type="Proteomes" id="UP001595755"/>
    </source>
</evidence>
<dbReference type="EMBL" id="JBHSED010000036">
    <property type="protein sequence ID" value="MFC4305216.1"/>
    <property type="molecule type" value="Genomic_DNA"/>
</dbReference>
<proteinExistence type="predicted"/>
<accession>A0ABV8SCE2</accession>
<reference evidence="2" key="1">
    <citation type="journal article" date="2019" name="Int. J. Syst. Evol. Microbiol.">
        <title>The Global Catalogue of Microorganisms (GCM) 10K type strain sequencing project: providing services to taxonomists for standard genome sequencing and annotation.</title>
        <authorList>
            <consortium name="The Broad Institute Genomics Platform"/>
            <consortium name="The Broad Institute Genome Sequencing Center for Infectious Disease"/>
            <person name="Wu L."/>
            <person name="Ma J."/>
        </authorList>
    </citation>
    <scope>NUCLEOTIDE SEQUENCE [LARGE SCALE GENOMIC DNA]</scope>
    <source>
        <strain evidence="2">CGMCC 4.1641</strain>
    </source>
</reference>
<dbReference type="Proteomes" id="UP001595755">
    <property type="component" value="Unassembled WGS sequence"/>
</dbReference>
<keyword evidence="2" id="KW-1185">Reference proteome</keyword>
<dbReference type="RefSeq" id="WP_378127225.1">
    <property type="nucleotide sequence ID" value="NZ_JBHSED010000036.1"/>
</dbReference>
<sequence>MAVMIARALGLSANANTGDTGFVDERDIPLWAQGAVAELKQLGVVDGKGANRSIRRAY</sequence>
<gene>
    <name evidence="1" type="ORF">ACFO1S_17425</name>
</gene>
<evidence type="ECO:0000313" key="1">
    <source>
        <dbReference type="EMBL" id="MFC4305216.1"/>
    </source>
</evidence>
<protein>
    <recommendedName>
        <fullName evidence="3">SLH domain-containing protein</fullName>
    </recommendedName>
</protein>
<comment type="caution">
    <text evidence="1">The sequence shown here is derived from an EMBL/GenBank/DDBJ whole genome shotgun (WGS) entry which is preliminary data.</text>
</comment>
<organism evidence="1 2">
    <name type="scientific">Cohnella boryungensis</name>
    <dbReference type="NCBI Taxonomy" id="768479"/>
    <lineage>
        <taxon>Bacteria</taxon>
        <taxon>Bacillati</taxon>
        <taxon>Bacillota</taxon>
        <taxon>Bacilli</taxon>
        <taxon>Bacillales</taxon>
        <taxon>Paenibacillaceae</taxon>
        <taxon>Cohnella</taxon>
    </lineage>
</organism>